<protein>
    <submittedName>
        <fullName evidence="2">Uncharacterized protein</fullName>
    </submittedName>
</protein>
<name>A0A2P2P893_RHIMU</name>
<accession>A0A2P2P893</accession>
<keyword evidence="1" id="KW-0472">Membrane</keyword>
<evidence type="ECO:0000256" key="1">
    <source>
        <dbReference type="SAM" id="Phobius"/>
    </source>
</evidence>
<feature type="transmembrane region" description="Helical" evidence="1">
    <location>
        <begin position="21"/>
        <end position="39"/>
    </location>
</feature>
<organism evidence="2">
    <name type="scientific">Rhizophora mucronata</name>
    <name type="common">Asiatic mangrove</name>
    <dbReference type="NCBI Taxonomy" id="61149"/>
    <lineage>
        <taxon>Eukaryota</taxon>
        <taxon>Viridiplantae</taxon>
        <taxon>Streptophyta</taxon>
        <taxon>Embryophyta</taxon>
        <taxon>Tracheophyta</taxon>
        <taxon>Spermatophyta</taxon>
        <taxon>Magnoliopsida</taxon>
        <taxon>eudicotyledons</taxon>
        <taxon>Gunneridae</taxon>
        <taxon>Pentapetalae</taxon>
        <taxon>rosids</taxon>
        <taxon>fabids</taxon>
        <taxon>Malpighiales</taxon>
        <taxon>Rhizophoraceae</taxon>
        <taxon>Rhizophora</taxon>
    </lineage>
</organism>
<dbReference type="EMBL" id="GGEC01070510">
    <property type="protein sequence ID" value="MBX50994.1"/>
    <property type="molecule type" value="Transcribed_RNA"/>
</dbReference>
<keyword evidence="1" id="KW-1133">Transmembrane helix</keyword>
<sequence>MNFFFIRLMRLARRYLKIGRHLPFILSFCYFNNLSYIVYHGPANFPGRFI</sequence>
<proteinExistence type="predicted"/>
<dbReference type="AlphaFoldDB" id="A0A2P2P893"/>
<reference evidence="2" key="1">
    <citation type="submission" date="2018-02" db="EMBL/GenBank/DDBJ databases">
        <title>Rhizophora mucronata_Transcriptome.</title>
        <authorList>
            <person name="Meera S.P."/>
            <person name="Sreeshan A."/>
            <person name="Augustine A."/>
        </authorList>
    </citation>
    <scope>NUCLEOTIDE SEQUENCE</scope>
    <source>
        <tissue evidence="2">Leaf</tissue>
    </source>
</reference>
<evidence type="ECO:0000313" key="2">
    <source>
        <dbReference type="EMBL" id="MBX50994.1"/>
    </source>
</evidence>
<keyword evidence="1" id="KW-0812">Transmembrane</keyword>